<keyword evidence="8" id="KW-0238">DNA-binding</keyword>
<evidence type="ECO:0000313" key="17">
    <source>
        <dbReference type="Proteomes" id="UP000681967"/>
    </source>
</evidence>
<gene>
    <name evidence="16" type="ORF">BYL167_LOCUS12556</name>
    <name evidence="15" type="ORF">GIL414_LOCUS7614</name>
</gene>
<proteinExistence type="inferred from homology"/>
<protein>
    <recommendedName>
        <fullName evidence="12">DNA 3'-5' helicase</fullName>
        <ecNumber evidence="12">5.6.2.4</ecNumber>
    </recommendedName>
</protein>
<dbReference type="GO" id="GO:0005634">
    <property type="term" value="C:nucleus"/>
    <property type="evidence" value="ECO:0007669"/>
    <property type="project" value="UniProtKB-SubCell"/>
</dbReference>
<dbReference type="PANTHER" id="PTHR13710">
    <property type="entry name" value="DNA HELICASE RECQ FAMILY MEMBER"/>
    <property type="match status" value="1"/>
</dbReference>
<feature type="domain" description="Helicase ATP-binding" evidence="14">
    <location>
        <begin position="29"/>
        <end position="195"/>
    </location>
</feature>
<dbReference type="SMART" id="SM00487">
    <property type="entry name" value="DEXDc"/>
    <property type="match status" value="1"/>
</dbReference>
<evidence type="ECO:0000256" key="5">
    <source>
        <dbReference type="ARBA" id="ARBA00022801"/>
    </source>
</evidence>
<dbReference type="GO" id="GO:0016787">
    <property type="term" value="F:hydrolase activity"/>
    <property type="evidence" value="ECO:0007669"/>
    <property type="project" value="UniProtKB-KW"/>
</dbReference>
<accession>A0A8S2MXM5</accession>
<dbReference type="Gene3D" id="3.40.50.300">
    <property type="entry name" value="P-loop containing nucleotide triphosphate hydrolases"/>
    <property type="match status" value="1"/>
</dbReference>
<dbReference type="FunFam" id="3.40.50.300:FF:000444">
    <property type="entry name" value="ATP-dependent DNA helicase"/>
    <property type="match status" value="1"/>
</dbReference>
<dbReference type="GO" id="GO:0043138">
    <property type="term" value="F:3'-5' DNA helicase activity"/>
    <property type="evidence" value="ECO:0007669"/>
    <property type="project" value="UniProtKB-EC"/>
</dbReference>
<dbReference type="EMBL" id="CAJOBH010004160">
    <property type="protein sequence ID" value="CAF3979934.1"/>
    <property type="molecule type" value="Genomic_DNA"/>
</dbReference>
<dbReference type="InterPro" id="IPR027417">
    <property type="entry name" value="P-loop_NTPase"/>
</dbReference>
<evidence type="ECO:0000256" key="10">
    <source>
        <dbReference type="ARBA" id="ARBA00023242"/>
    </source>
</evidence>
<dbReference type="GO" id="GO:0005694">
    <property type="term" value="C:chromosome"/>
    <property type="evidence" value="ECO:0007669"/>
    <property type="project" value="TreeGrafter"/>
</dbReference>
<comment type="caution">
    <text evidence="16">The sequence shown here is derived from an EMBL/GenBank/DDBJ whole genome shotgun (WGS) entry which is preliminary data.</text>
</comment>
<dbReference type="PROSITE" id="PS51192">
    <property type="entry name" value="HELICASE_ATP_BIND_1"/>
    <property type="match status" value="1"/>
</dbReference>
<comment type="catalytic activity">
    <reaction evidence="11">
        <text>Couples ATP hydrolysis with the unwinding of duplex DNA by translocating in the 3'-5' direction.</text>
        <dbReference type="EC" id="5.6.2.4"/>
    </reaction>
</comment>
<name>A0A8S2MXM5_9BILA</name>
<evidence type="ECO:0000256" key="6">
    <source>
        <dbReference type="ARBA" id="ARBA00022806"/>
    </source>
</evidence>
<evidence type="ECO:0000313" key="16">
    <source>
        <dbReference type="EMBL" id="CAF3979934.1"/>
    </source>
</evidence>
<sequence length="195" mass="21889">MATETKVKQCLKKFGFDKFRSDIQEKAILSIINGNSDVFISFPTGAGKSLCYQFPAVYKEDGLSLVISPLLALIQDQVTALNDKQIVARTLNSTLSQQEKKIVLGDLMQRQPTTRLLYITPELAATQSFLSIIKKVHQRKLVNYLIIDEAHCVSQWGHDYRPDYLKLGTLHDELSKVPCIAVTATASQKVIDDIY</sequence>
<evidence type="ECO:0000256" key="7">
    <source>
        <dbReference type="ARBA" id="ARBA00022840"/>
    </source>
</evidence>
<evidence type="ECO:0000256" key="9">
    <source>
        <dbReference type="ARBA" id="ARBA00023235"/>
    </source>
</evidence>
<feature type="non-terminal residue" evidence="16">
    <location>
        <position position="1"/>
    </location>
</feature>
<reference evidence="16" key="1">
    <citation type="submission" date="2021-02" db="EMBL/GenBank/DDBJ databases">
        <authorList>
            <person name="Nowell W R."/>
        </authorList>
    </citation>
    <scope>NUCLEOTIDE SEQUENCE</scope>
</reference>
<evidence type="ECO:0000256" key="4">
    <source>
        <dbReference type="ARBA" id="ARBA00022741"/>
    </source>
</evidence>
<comment type="similarity">
    <text evidence="2">Belongs to the helicase family. RecQ subfamily.</text>
</comment>
<dbReference type="AlphaFoldDB" id="A0A8S2MXM5"/>
<dbReference type="InterPro" id="IPR011545">
    <property type="entry name" value="DEAD/DEAH_box_helicase_dom"/>
</dbReference>
<evidence type="ECO:0000256" key="13">
    <source>
        <dbReference type="ARBA" id="ARBA00049360"/>
    </source>
</evidence>
<evidence type="ECO:0000256" key="8">
    <source>
        <dbReference type="ARBA" id="ARBA00023125"/>
    </source>
</evidence>
<dbReference type="EC" id="5.6.2.4" evidence="12"/>
<evidence type="ECO:0000256" key="12">
    <source>
        <dbReference type="ARBA" id="ARBA00034808"/>
    </source>
</evidence>
<keyword evidence="3" id="KW-0479">Metal-binding</keyword>
<keyword evidence="4" id="KW-0547">Nucleotide-binding</keyword>
<dbReference type="GO" id="GO:0005737">
    <property type="term" value="C:cytoplasm"/>
    <property type="evidence" value="ECO:0007669"/>
    <property type="project" value="TreeGrafter"/>
</dbReference>
<comment type="catalytic activity">
    <reaction evidence="13">
        <text>ATP + H2O = ADP + phosphate + H(+)</text>
        <dbReference type="Rhea" id="RHEA:13065"/>
        <dbReference type="ChEBI" id="CHEBI:15377"/>
        <dbReference type="ChEBI" id="CHEBI:15378"/>
        <dbReference type="ChEBI" id="CHEBI:30616"/>
        <dbReference type="ChEBI" id="CHEBI:43474"/>
        <dbReference type="ChEBI" id="CHEBI:456216"/>
    </reaction>
</comment>
<keyword evidence="9" id="KW-0413">Isomerase</keyword>
<dbReference type="InterPro" id="IPR014001">
    <property type="entry name" value="Helicase_ATP-bd"/>
</dbReference>
<dbReference type="GO" id="GO:0046872">
    <property type="term" value="F:metal ion binding"/>
    <property type="evidence" value="ECO:0007669"/>
    <property type="project" value="UniProtKB-KW"/>
</dbReference>
<evidence type="ECO:0000256" key="3">
    <source>
        <dbReference type="ARBA" id="ARBA00022723"/>
    </source>
</evidence>
<dbReference type="PANTHER" id="PTHR13710:SF152">
    <property type="entry name" value="ATP-DEPENDENT DNA HELICASE Q5"/>
    <property type="match status" value="1"/>
</dbReference>
<evidence type="ECO:0000256" key="11">
    <source>
        <dbReference type="ARBA" id="ARBA00034617"/>
    </source>
</evidence>
<keyword evidence="5" id="KW-0378">Hydrolase</keyword>
<dbReference type="Proteomes" id="UP000681967">
    <property type="component" value="Unassembled WGS sequence"/>
</dbReference>
<dbReference type="SUPFAM" id="SSF52540">
    <property type="entry name" value="P-loop containing nucleoside triphosphate hydrolases"/>
    <property type="match status" value="1"/>
</dbReference>
<dbReference type="GO" id="GO:0000724">
    <property type="term" value="P:double-strand break repair via homologous recombination"/>
    <property type="evidence" value="ECO:0007669"/>
    <property type="project" value="TreeGrafter"/>
</dbReference>
<keyword evidence="7" id="KW-0067">ATP-binding</keyword>
<dbReference type="GO" id="GO:0009378">
    <property type="term" value="F:four-way junction helicase activity"/>
    <property type="evidence" value="ECO:0007669"/>
    <property type="project" value="TreeGrafter"/>
</dbReference>
<dbReference type="Proteomes" id="UP000681720">
    <property type="component" value="Unassembled WGS sequence"/>
</dbReference>
<dbReference type="Pfam" id="PF00270">
    <property type="entry name" value="DEAD"/>
    <property type="match status" value="1"/>
</dbReference>
<evidence type="ECO:0000313" key="15">
    <source>
        <dbReference type="EMBL" id="CAF3921855.1"/>
    </source>
</evidence>
<evidence type="ECO:0000259" key="14">
    <source>
        <dbReference type="PROSITE" id="PS51192"/>
    </source>
</evidence>
<evidence type="ECO:0000256" key="2">
    <source>
        <dbReference type="ARBA" id="ARBA00005446"/>
    </source>
</evidence>
<evidence type="ECO:0000256" key="1">
    <source>
        <dbReference type="ARBA" id="ARBA00004123"/>
    </source>
</evidence>
<comment type="subcellular location">
    <subcellularLocation>
        <location evidence="1">Nucleus</location>
    </subcellularLocation>
</comment>
<dbReference type="GO" id="GO:0005524">
    <property type="term" value="F:ATP binding"/>
    <property type="evidence" value="ECO:0007669"/>
    <property type="project" value="UniProtKB-KW"/>
</dbReference>
<dbReference type="GO" id="GO:0003677">
    <property type="term" value="F:DNA binding"/>
    <property type="evidence" value="ECO:0007669"/>
    <property type="project" value="UniProtKB-KW"/>
</dbReference>
<organism evidence="16 17">
    <name type="scientific">Rotaria magnacalcarata</name>
    <dbReference type="NCBI Taxonomy" id="392030"/>
    <lineage>
        <taxon>Eukaryota</taxon>
        <taxon>Metazoa</taxon>
        <taxon>Spiralia</taxon>
        <taxon>Gnathifera</taxon>
        <taxon>Rotifera</taxon>
        <taxon>Eurotatoria</taxon>
        <taxon>Bdelloidea</taxon>
        <taxon>Philodinida</taxon>
        <taxon>Philodinidae</taxon>
        <taxon>Rotaria</taxon>
    </lineage>
</organism>
<keyword evidence="10" id="KW-0539">Nucleus</keyword>
<dbReference type="EMBL" id="CAJOBJ010002350">
    <property type="protein sequence ID" value="CAF3921855.1"/>
    <property type="molecule type" value="Genomic_DNA"/>
</dbReference>
<keyword evidence="6" id="KW-0347">Helicase</keyword>